<keyword evidence="4" id="KW-1185">Reference proteome</keyword>
<keyword evidence="2" id="KW-1133">Transmembrane helix</keyword>
<comment type="caution">
    <text evidence="3">The sequence shown here is derived from an EMBL/GenBank/DDBJ whole genome shotgun (WGS) entry which is preliminary data.</text>
</comment>
<evidence type="ECO:0000256" key="1">
    <source>
        <dbReference type="SAM" id="MobiDB-lite"/>
    </source>
</evidence>
<dbReference type="OrthoDB" id="411957at2759"/>
<dbReference type="AlphaFoldDB" id="A0A1Q9D225"/>
<feature type="compositionally biased region" description="Low complexity" evidence="1">
    <location>
        <begin position="275"/>
        <end position="288"/>
    </location>
</feature>
<evidence type="ECO:0000256" key="2">
    <source>
        <dbReference type="SAM" id="Phobius"/>
    </source>
</evidence>
<keyword evidence="2" id="KW-0472">Membrane</keyword>
<reference evidence="3 4" key="1">
    <citation type="submission" date="2016-02" db="EMBL/GenBank/DDBJ databases">
        <title>Genome analysis of coral dinoflagellate symbionts highlights evolutionary adaptations to a symbiotic lifestyle.</title>
        <authorList>
            <person name="Aranda M."/>
            <person name="Li Y."/>
            <person name="Liew Y.J."/>
            <person name="Baumgarten S."/>
            <person name="Simakov O."/>
            <person name="Wilson M."/>
            <person name="Piel J."/>
            <person name="Ashoor H."/>
            <person name="Bougouffa S."/>
            <person name="Bajic V.B."/>
            <person name="Ryu T."/>
            <person name="Ravasi T."/>
            <person name="Bayer T."/>
            <person name="Micklem G."/>
            <person name="Kim H."/>
            <person name="Bhak J."/>
            <person name="Lajeunesse T.C."/>
            <person name="Voolstra C.R."/>
        </authorList>
    </citation>
    <scope>NUCLEOTIDE SEQUENCE [LARGE SCALE GENOMIC DNA]</scope>
    <source>
        <strain evidence="3 4">CCMP2467</strain>
    </source>
</reference>
<protein>
    <submittedName>
        <fullName evidence="3">Uncharacterized protein</fullName>
    </submittedName>
</protein>
<name>A0A1Q9D225_SYMMI</name>
<dbReference type="EMBL" id="LSRX01000771">
    <property type="protein sequence ID" value="OLP89240.1"/>
    <property type="molecule type" value="Genomic_DNA"/>
</dbReference>
<accession>A0A1Q9D225</accession>
<keyword evidence="2" id="KW-0812">Transmembrane</keyword>
<evidence type="ECO:0000313" key="4">
    <source>
        <dbReference type="Proteomes" id="UP000186817"/>
    </source>
</evidence>
<proteinExistence type="predicted"/>
<evidence type="ECO:0000313" key="3">
    <source>
        <dbReference type="EMBL" id="OLP89240.1"/>
    </source>
</evidence>
<sequence>MVQAPKLKNNTAIGEQRQVWPPESTVMTHWIMQGLWQLMWPDQSHLPRLLAAQELGPLEEPTVPSSMPPDKLLCNGPPEPPNPSPVETAFCHHTCGLHCGSLQAMLSSQPQRRMPHATCGDELKLGARRQPGGSSMCDVKRASSQPPQALFCGRWCGQECVQQLHQASFMLTRPNFGRPPERAGLCDPDLMGESFRAFDDLDLCSTVPWARPPELPSLPSDANMEDCNGCNRQTTRPRFWQPKDADAQGRQEEDTAACATLQTPETYMQPDVEHPTCPSPSSTSHYSSILHKPGTRSPSTSARFVTFTMDERKPQPARPFLPLTSKAKAAPKKRSSDSGVLWMATGSFKTLPPCDSSRRLLAVEYARLHWRFKTTTKADAVEGWWIVQVSPGSASRPPRPLLSEITAANSAAVATYLLPAFTVPSPPEVSQPRTPTAAVVTFLSADVSTDAARIEVKSHEGVCRCVLDLSGYWNEPVESEDSLPSHVLSLSVWCVSCAVFIARQSSICYQKDWSHVKSQAAGFLIWILNSSVQVFHAAHQRRMQVIAGLLAVLAMLALLLCTIARVYVLREHRTEQERALRAQAPEAKAIADVIFELLSQLLLHVSAGRASEDISGMCGSNVLLVVVGRAMQDSLSTSGNYLGKLWSDDGSVSKQSVLKQATDLDRHLYENSAVSQLTCQQQLKKMFGFKLNAMRLISLLSSQKFFFESEEDAQRSLALDISHSQHLAVQTAPQLDRSASPSKKCEHLPVTAIAHTIVVCLRQASQAPITLVGRSPDAFSALTVLPTAHTYPKPANAEGPTVQTLSSQPCLRFVGLKTLDEVYELIGLDGLLGVRPGDNASEAIAFVERGATGASLFRRLTGQEPGAEAPVRGPSAWGQPGSTRVRVSLEQTLTAGPRADRRLPKSAPTDAWDTKADGVQEVPDSWEDM</sequence>
<gene>
    <name evidence="3" type="ORF">AK812_SmicGene29321</name>
</gene>
<feature type="region of interest" description="Disordered" evidence="1">
    <location>
        <begin position="864"/>
        <end position="883"/>
    </location>
</feature>
<organism evidence="3 4">
    <name type="scientific">Symbiodinium microadriaticum</name>
    <name type="common">Dinoflagellate</name>
    <name type="synonym">Zooxanthella microadriatica</name>
    <dbReference type="NCBI Taxonomy" id="2951"/>
    <lineage>
        <taxon>Eukaryota</taxon>
        <taxon>Sar</taxon>
        <taxon>Alveolata</taxon>
        <taxon>Dinophyceae</taxon>
        <taxon>Suessiales</taxon>
        <taxon>Symbiodiniaceae</taxon>
        <taxon>Symbiodinium</taxon>
    </lineage>
</organism>
<feature type="transmembrane region" description="Helical" evidence="2">
    <location>
        <begin position="545"/>
        <end position="568"/>
    </location>
</feature>
<feature type="region of interest" description="Disordered" evidence="1">
    <location>
        <begin position="268"/>
        <end position="300"/>
    </location>
</feature>
<feature type="region of interest" description="Disordered" evidence="1">
    <location>
        <begin position="892"/>
        <end position="929"/>
    </location>
</feature>
<dbReference type="Proteomes" id="UP000186817">
    <property type="component" value="Unassembled WGS sequence"/>
</dbReference>